<dbReference type="PANTHER" id="PTHR13528">
    <property type="entry name" value="39S RIBOSOMAL PROTEIN L28, MITOCHONDRIAL"/>
    <property type="match status" value="1"/>
</dbReference>
<dbReference type="EMBL" id="AAQJ02000001">
    <property type="protein sequence ID" value="EDP46575.1"/>
    <property type="molecule type" value="Genomic_DNA"/>
</dbReference>
<comment type="caution">
    <text evidence="6">The sequence shown here is derived from an EMBL/GenBank/DDBJ whole genome shotgun (WGS) entry which is preliminary data.</text>
</comment>
<dbReference type="Pfam" id="PF00830">
    <property type="entry name" value="Ribosomal_L28"/>
    <property type="match status" value="1"/>
</dbReference>
<dbReference type="SUPFAM" id="SSF143800">
    <property type="entry name" value="L28p-like"/>
    <property type="match status" value="1"/>
</dbReference>
<keyword evidence="7" id="KW-1185">Reference proteome</keyword>
<keyword evidence="2 5" id="KW-0689">Ribosomal protein</keyword>
<proteinExistence type="inferred from homology"/>
<dbReference type="Gene3D" id="2.30.170.40">
    <property type="entry name" value="Ribosomal protein L28/L24"/>
    <property type="match status" value="1"/>
</dbReference>
<sequence length="82" mass="9533">MGTIMARVCQVTGKKPMVGHNVSHSNRKTKRRFQINLHIRRLWVASEKRFVKLRITSQGLRIIEKLGIDNVLATLRRRGEKV</sequence>
<gene>
    <name evidence="5 6" type="primary">rpmB</name>
    <name evidence="6" type="ORF">RICGR_0667</name>
</gene>
<reference evidence="6" key="1">
    <citation type="submission" date="2006-04" db="EMBL/GenBank/DDBJ databases">
        <authorList>
            <person name="Seshadri R."/>
            <person name="Federici B.A."/>
        </authorList>
    </citation>
    <scope>NUCLEOTIDE SEQUENCE [LARGE SCALE GENOMIC DNA]</scope>
</reference>
<dbReference type="Proteomes" id="UP000054075">
    <property type="component" value="Unassembled WGS sequence"/>
</dbReference>
<dbReference type="GO" id="GO:0003735">
    <property type="term" value="F:structural constituent of ribosome"/>
    <property type="evidence" value="ECO:0007669"/>
    <property type="project" value="InterPro"/>
</dbReference>
<dbReference type="InterPro" id="IPR037147">
    <property type="entry name" value="Ribosomal_bL28_sf"/>
</dbReference>
<evidence type="ECO:0000256" key="2">
    <source>
        <dbReference type="ARBA" id="ARBA00022980"/>
    </source>
</evidence>
<comment type="similarity">
    <text evidence="1 5">Belongs to the bacterial ribosomal protein bL28 family.</text>
</comment>
<protein>
    <recommendedName>
        <fullName evidence="4 5">Large ribosomal subunit protein bL28</fullName>
    </recommendedName>
</protein>
<dbReference type="GO" id="GO:0006412">
    <property type="term" value="P:translation"/>
    <property type="evidence" value="ECO:0007669"/>
    <property type="project" value="UniProtKB-UniRule"/>
</dbReference>
<accession>A8PMA3</accession>
<dbReference type="InterPro" id="IPR034704">
    <property type="entry name" value="Ribosomal_bL28/bL31-like_sf"/>
</dbReference>
<dbReference type="eggNOG" id="COG0227">
    <property type="taxonomic scope" value="Bacteria"/>
</dbReference>
<name>A8PMA3_9COXI</name>
<evidence type="ECO:0000256" key="3">
    <source>
        <dbReference type="ARBA" id="ARBA00023274"/>
    </source>
</evidence>
<evidence type="ECO:0000256" key="1">
    <source>
        <dbReference type="ARBA" id="ARBA00008760"/>
    </source>
</evidence>
<dbReference type="FunFam" id="2.30.170.40:FF:000001">
    <property type="entry name" value="50S ribosomal protein L28"/>
    <property type="match status" value="1"/>
</dbReference>
<dbReference type="HAMAP" id="MF_00373">
    <property type="entry name" value="Ribosomal_bL28"/>
    <property type="match status" value="1"/>
</dbReference>
<dbReference type="NCBIfam" id="TIGR00009">
    <property type="entry name" value="L28"/>
    <property type="match status" value="1"/>
</dbReference>
<dbReference type="AlphaFoldDB" id="A8PMA3"/>
<dbReference type="InterPro" id="IPR001383">
    <property type="entry name" value="Ribosomal_bL28_bact-type"/>
</dbReference>
<keyword evidence="3 5" id="KW-0687">Ribonucleoprotein</keyword>
<evidence type="ECO:0000256" key="5">
    <source>
        <dbReference type="HAMAP-Rule" id="MF_00373"/>
    </source>
</evidence>
<evidence type="ECO:0000256" key="4">
    <source>
        <dbReference type="ARBA" id="ARBA00035174"/>
    </source>
</evidence>
<dbReference type="GO" id="GO:0022625">
    <property type="term" value="C:cytosolic large ribosomal subunit"/>
    <property type="evidence" value="ECO:0007669"/>
    <property type="project" value="TreeGrafter"/>
</dbReference>
<reference evidence="6" key="2">
    <citation type="submission" date="2007-10" db="EMBL/GenBank/DDBJ databases">
        <authorList>
            <person name="Myers G.S."/>
        </authorList>
    </citation>
    <scope>NUCLEOTIDE SEQUENCE [LARGE SCALE GENOMIC DNA]</scope>
</reference>
<dbReference type="PANTHER" id="PTHR13528:SF2">
    <property type="entry name" value="LARGE RIBOSOMAL SUBUNIT PROTEIN BL28M"/>
    <property type="match status" value="1"/>
</dbReference>
<evidence type="ECO:0000313" key="7">
    <source>
        <dbReference type="Proteomes" id="UP000054075"/>
    </source>
</evidence>
<dbReference type="STRING" id="59196.RICGR_0667"/>
<dbReference type="InterPro" id="IPR026569">
    <property type="entry name" value="Ribosomal_bL28"/>
</dbReference>
<organism evidence="6 7">
    <name type="scientific">Rickettsiella grylli</name>
    <dbReference type="NCBI Taxonomy" id="59196"/>
    <lineage>
        <taxon>Bacteria</taxon>
        <taxon>Pseudomonadati</taxon>
        <taxon>Pseudomonadota</taxon>
        <taxon>Gammaproteobacteria</taxon>
        <taxon>Legionellales</taxon>
        <taxon>Coxiellaceae</taxon>
        <taxon>Rickettsiella</taxon>
    </lineage>
</organism>
<evidence type="ECO:0000313" key="6">
    <source>
        <dbReference type="EMBL" id="EDP46575.1"/>
    </source>
</evidence>